<feature type="compositionally biased region" description="Basic residues" evidence="1">
    <location>
        <begin position="50"/>
        <end position="67"/>
    </location>
</feature>
<name>A0A9D4JHT1_DREPO</name>
<dbReference type="Proteomes" id="UP000828390">
    <property type="component" value="Unassembled WGS sequence"/>
</dbReference>
<proteinExistence type="predicted"/>
<keyword evidence="3" id="KW-1185">Reference proteome</keyword>
<evidence type="ECO:0000256" key="1">
    <source>
        <dbReference type="SAM" id="MobiDB-lite"/>
    </source>
</evidence>
<sequence length="67" mass="7498">MVGFIEEIVAICYKTKEKLFDIFDIQSLHTSDNANMKSMDNSGIHAVASRPKRQAKSGSKPQRRNGT</sequence>
<evidence type="ECO:0000313" key="2">
    <source>
        <dbReference type="EMBL" id="KAH3810634.1"/>
    </source>
</evidence>
<organism evidence="2 3">
    <name type="scientific">Dreissena polymorpha</name>
    <name type="common">Zebra mussel</name>
    <name type="synonym">Mytilus polymorpha</name>
    <dbReference type="NCBI Taxonomy" id="45954"/>
    <lineage>
        <taxon>Eukaryota</taxon>
        <taxon>Metazoa</taxon>
        <taxon>Spiralia</taxon>
        <taxon>Lophotrochozoa</taxon>
        <taxon>Mollusca</taxon>
        <taxon>Bivalvia</taxon>
        <taxon>Autobranchia</taxon>
        <taxon>Heteroconchia</taxon>
        <taxon>Euheterodonta</taxon>
        <taxon>Imparidentia</taxon>
        <taxon>Neoheterodontei</taxon>
        <taxon>Myida</taxon>
        <taxon>Dreissenoidea</taxon>
        <taxon>Dreissenidae</taxon>
        <taxon>Dreissena</taxon>
    </lineage>
</organism>
<reference evidence="2" key="1">
    <citation type="journal article" date="2019" name="bioRxiv">
        <title>The Genome of the Zebra Mussel, Dreissena polymorpha: A Resource for Invasive Species Research.</title>
        <authorList>
            <person name="McCartney M.A."/>
            <person name="Auch B."/>
            <person name="Kono T."/>
            <person name="Mallez S."/>
            <person name="Zhang Y."/>
            <person name="Obille A."/>
            <person name="Becker A."/>
            <person name="Abrahante J.E."/>
            <person name="Garbe J."/>
            <person name="Badalamenti J.P."/>
            <person name="Herman A."/>
            <person name="Mangelson H."/>
            <person name="Liachko I."/>
            <person name="Sullivan S."/>
            <person name="Sone E.D."/>
            <person name="Koren S."/>
            <person name="Silverstein K.A.T."/>
            <person name="Beckman K.B."/>
            <person name="Gohl D.M."/>
        </authorList>
    </citation>
    <scope>NUCLEOTIDE SEQUENCE</scope>
    <source>
        <strain evidence="2">Duluth1</strain>
        <tissue evidence="2">Whole animal</tissue>
    </source>
</reference>
<protein>
    <submittedName>
        <fullName evidence="2">Uncharacterized protein</fullName>
    </submittedName>
</protein>
<feature type="compositionally biased region" description="Polar residues" evidence="1">
    <location>
        <begin position="32"/>
        <end position="41"/>
    </location>
</feature>
<dbReference type="AlphaFoldDB" id="A0A9D4JHT1"/>
<dbReference type="EMBL" id="JAIWYP010000006">
    <property type="protein sequence ID" value="KAH3810634.1"/>
    <property type="molecule type" value="Genomic_DNA"/>
</dbReference>
<evidence type="ECO:0000313" key="3">
    <source>
        <dbReference type="Proteomes" id="UP000828390"/>
    </source>
</evidence>
<reference evidence="2" key="2">
    <citation type="submission" date="2020-11" db="EMBL/GenBank/DDBJ databases">
        <authorList>
            <person name="McCartney M.A."/>
            <person name="Auch B."/>
            <person name="Kono T."/>
            <person name="Mallez S."/>
            <person name="Becker A."/>
            <person name="Gohl D.M."/>
            <person name="Silverstein K.A.T."/>
            <person name="Koren S."/>
            <person name="Bechman K.B."/>
            <person name="Herman A."/>
            <person name="Abrahante J.E."/>
            <person name="Garbe J."/>
        </authorList>
    </citation>
    <scope>NUCLEOTIDE SEQUENCE</scope>
    <source>
        <strain evidence="2">Duluth1</strain>
        <tissue evidence="2">Whole animal</tissue>
    </source>
</reference>
<comment type="caution">
    <text evidence="2">The sequence shown here is derived from an EMBL/GenBank/DDBJ whole genome shotgun (WGS) entry which is preliminary data.</text>
</comment>
<feature type="region of interest" description="Disordered" evidence="1">
    <location>
        <begin position="32"/>
        <end position="67"/>
    </location>
</feature>
<accession>A0A9D4JHT1</accession>
<gene>
    <name evidence="2" type="ORF">DPMN_139028</name>
</gene>